<proteinExistence type="predicted"/>
<protein>
    <recommendedName>
        <fullName evidence="2">HD-GYP domain-containing protein</fullName>
    </recommendedName>
</protein>
<gene>
    <name evidence="3" type="ORF">MNBD_GAMMA11-2623</name>
</gene>
<keyword evidence="1" id="KW-0472">Membrane</keyword>
<dbReference type="InterPro" id="IPR035965">
    <property type="entry name" value="PAS-like_dom_sf"/>
</dbReference>
<keyword evidence="1" id="KW-1133">Transmembrane helix</keyword>
<dbReference type="PROSITE" id="PS51832">
    <property type="entry name" value="HD_GYP"/>
    <property type="match status" value="1"/>
</dbReference>
<dbReference type="CDD" id="cd00077">
    <property type="entry name" value="HDc"/>
    <property type="match status" value="1"/>
</dbReference>
<dbReference type="InterPro" id="IPR003607">
    <property type="entry name" value="HD/PDEase_dom"/>
</dbReference>
<sequence length="697" mass="77712">MVDVSATLTIWTPLKVMSLNNMRGDRIKIRLSVALLLSFVLLSLWLIFEFAEKERNRDLMSWQSRLALLVEIRKADMEDWIDKRKSQLNQLSSNPGLSLFLSLGASAPLGRDESDKLIEQGQRAHVRNLIRASAERFGFAELPNAVSPVNIEGAGNYGIAILDAQQKLIMSSKGFPTSLEKHQKYINRVFKHAEVETVDLYAGSNQQPVYGYISPVFHIQDNVKKRPVGAVMVLLNPQKSLFGILQNRQTITRTDETLLVKRSGASLEYISPVKGAFKLFHKLPDNNKLAASFAYHTPGGFSVMKDYRGEDVLVTGRKLKNSEWRLVQKISAAEALADSNEHQIFLITTFTLIVLIITAAFIAIWRHSTSVQLQALSQTLEAHVVLLDAVTDNIKENIFLIDEDYKIIFISPVFASSMKLDFDELQGKHLLSVLGKEAADLLLGCQQLKNQECVVSLAISGEKRVYHVSVTLLETGAFKNAQLYVLHDISDLKYEQEKREALSKGIIATLVKAADLHDPYCANHSERTREVAMALGKAMSLPEPQLESLEMASLLANIGKLFVSEEILVKMGDLTEDESSQLKRHIEYAQEILRGLDFNGPVLDIISQKNERLDGKGYPGGLSGEGILLESRILSVANAFVAMASSRAYRKGRRVEEVIDLLVQQTGSQYDRHVVAALFHIAENKAAWSAWGSISKN</sequence>
<feature type="transmembrane region" description="Helical" evidence="1">
    <location>
        <begin position="27"/>
        <end position="48"/>
    </location>
</feature>
<accession>A0A3B0X8K1</accession>
<dbReference type="AlphaFoldDB" id="A0A3B0X8K1"/>
<evidence type="ECO:0000313" key="3">
    <source>
        <dbReference type="EMBL" id="VAW59257.1"/>
    </source>
</evidence>
<evidence type="ECO:0000259" key="2">
    <source>
        <dbReference type="PROSITE" id="PS51832"/>
    </source>
</evidence>
<dbReference type="Gene3D" id="3.30.450.20">
    <property type="entry name" value="PAS domain"/>
    <property type="match status" value="1"/>
</dbReference>
<feature type="transmembrane region" description="Helical" evidence="1">
    <location>
        <begin position="344"/>
        <end position="365"/>
    </location>
</feature>
<evidence type="ECO:0000256" key="1">
    <source>
        <dbReference type="SAM" id="Phobius"/>
    </source>
</evidence>
<reference evidence="3" key="1">
    <citation type="submission" date="2018-06" db="EMBL/GenBank/DDBJ databases">
        <authorList>
            <person name="Zhirakovskaya E."/>
        </authorList>
    </citation>
    <scope>NUCLEOTIDE SEQUENCE</scope>
</reference>
<feature type="domain" description="HD-GYP" evidence="2">
    <location>
        <begin position="499"/>
        <end position="694"/>
    </location>
</feature>
<dbReference type="SUPFAM" id="SSF55785">
    <property type="entry name" value="PYP-like sensor domain (PAS domain)"/>
    <property type="match status" value="1"/>
</dbReference>
<dbReference type="Pfam" id="PF13487">
    <property type="entry name" value="HD_5"/>
    <property type="match status" value="1"/>
</dbReference>
<dbReference type="InterPro" id="IPR037522">
    <property type="entry name" value="HD_GYP_dom"/>
</dbReference>
<keyword evidence="1" id="KW-0812">Transmembrane</keyword>
<dbReference type="EMBL" id="UOFG01000072">
    <property type="protein sequence ID" value="VAW59257.1"/>
    <property type="molecule type" value="Genomic_DNA"/>
</dbReference>
<dbReference type="PANTHER" id="PTHR43155">
    <property type="entry name" value="CYCLIC DI-GMP PHOSPHODIESTERASE PA4108-RELATED"/>
    <property type="match status" value="1"/>
</dbReference>
<dbReference type="Gene3D" id="1.10.3210.10">
    <property type="entry name" value="Hypothetical protein af1432"/>
    <property type="match status" value="1"/>
</dbReference>
<organism evidence="3">
    <name type="scientific">hydrothermal vent metagenome</name>
    <dbReference type="NCBI Taxonomy" id="652676"/>
    <lineage>
        <taxon>unclassified sequences</taxon>
        <taxon>metagenomes</taxon>
        <taxon>ecological metagenomes</taxon>
    </lineage>
</organism>
<dbReference type="SUPFAM" id="SSF109604">
    <property type="entry name" value="HD-domain/PDEase-like"/>
    <property type="match status" value="1"/>
</dbReference>
<name>A0A3B0X8K1_9ZZZZ</name>